<proteinExistence type="predicted"/>
<keyword evidence="2" id="KW-1185">Reference proteome</keyword>
<dbReference type="EMBL" id="BGZK01001638">
    <property type="protein sequence ID" value="GBP83765.1"/>
    <property type="molecule type" value="Genomic_DNA"/>
</dbReference>
<accession>A0A4C1ZB00</accession>
<reference evidence="1 2" key="1">
    <citation type="journal article" date="2019" name="Commun. Biol.">
        <title>The bagworm genome reveals a unique fibroin gene that provides high tensile strength.</title>
        <authorList>
            <person name="Kono N."/>
            <person name="Nakamura H."/>
            <person name="Ohtoshi R."/>
            <person name="Tomita M."/>
            <person name="Numata K."/>
            <person name="Arakawa K."/>
        </authorList>
    </citation>
    <scope>NUCLEOTIDE SEQUENCE [LARGE SCALE GENOMIC DNA]</scope>
</reference>
<evidence type="ECO:0000313" key="2">
    <source>
        <dbReference type="Proteomes" id="UP000299102"/>
    </source>
</evidence>
<dbReference type="AlphaFoldDB" id="A0A4C1ZB00"/>
<sequence>MLICGFAYWGWPYGRVENRKKKLFERVSFAEGMFGEPERLTIRRDDPPIFFFIFQPNQLCAHPSKRVDSDKCYEAEKIQCKRPMAVNYAFITLPSLSAEKTVAKKKQDV</sequence>
<dbReference type="Proteomes" id="UP000299102">
    <property type="component" value="Unassembled WGS sequence"/>
</dbReference>
<organism evidence="1 2">
    <name type="scientific">Eumeta variegata</name>
    <name type="common">Bagworm moth</name>
    <name type="synonym">Eumeta japonica</name>
    <dbReference type="NCBI Taxonomy" id="151549"/>
    <lineage>
        <taxon>Eukaryota</taxon>
        <taxon>Metazoa</taxon>
        <taxon>Ecdysozoa</taxon>
        <taxon>Arthropoda</taxon>
        <taxon>Hexapoda</taxon>
        <taxon>Insecta</taxon>
        <taxon>Pterygota</taxon>
        <taxon>Neoptera</taxon>
        <taxon>Endopterygota</taxon>
        <taxon>Lepidoptera</taxon>
        <taxon>Glossata</taxon>
        <taxon>Ditrysia</taxon>
        <taxon>Tineoidea</taxon>
        <taxon>Psychidae</taxon>
        <taxon>Oiketicinae</taxon>
        <taxon>Eumeta</taxon>
    </lineage>
</organism>
<comment type="caution">
    <text evidence="1">The sequence shown here is derived from an EMBL/GenBank/DDBJ whole genome shotgun (WGS) entry which is preliminary data.</text>
</comment>
<gene>
    <name evidence="1" type="ORF">EVAR_4259_1</name>
</gene>
<name>A0A4C1ZB00_EUMVA</name>
<protein>
    <submittedName>
        <fullName evidence="1">Uncharacterized protein</fullName>
    </submittedName>
</protein>
<evidence type="ECO:0000313" key="1">
    <source>
        <dbReference type="EMBL" id="GBP83765.1"/>
    </source>
</evidence>